<dbReference type="Pfam" id="PF02878">
    <property type="entry name" value="PGM_PMM_I"/>
    <property type="match status" value="1"/>
</dbReference>
<dbReference type="Pfam" id="PF02880">
    <property type="entry name" value="PGM_PMM_III"/>
    <property type="match status" value="1"/>
</dbReference>
<dbReference type="GO" id="GO:0000287">
    <property type="term" value="F:magnesium ion binding"/>
    <property type="evidence" value="ECO:0007669"/>
    <property type="project" value="InterPro"/>
</dbReference>
<feature type="domain" description="Alpha-D-phosphohexomutase alpha/beta/alpha" evidence="10">
    <location>
        <begin position="159"/>
        <end position="255"/>
    </location>
</feature>
<keyword evidence="13" id="KW-1185">Reference proteome</keyword>
<dbReference type="EMBL" id="CP053452">
    <property type="protein sequence ID" value="QJW99361.1"/>
    <property type="molecule type" value="Genomic_DNA"/>
</dbReference>
<evidence type="ECO:0000259" key="10">
    <source>
        <dbReference type="Pfam" id="PF02879"/>
    </source>
</evidence>
<dbReference type="InterPro" id="IPR005845">
    <property type="entry name" value="A-D-PHexomutase_a/b/a-II"/>
</dbReference>
<sequence>MAVPSDLIVSVSGIRGIVGAGLTAEVTARFAAAFGSTVAGQRVVVSRDGRPSGEMLRHAVLAGLLGAGCIVEDIGIAPTPTCGFAVRQMNAAGAIQITASHNPAPWNGLKMFGADGAVLPANTGAVIRGLYEAGAFARSAWDAIGSVSVPPDVAADHGRAVLDTISVATVAGQQFRVFLDANAGAGGPLGTQLLADLGCDTIQYACDPTGLFAHEPEPIPAHLGDVAPWVKQHECAVGFVLDPDSDRLALIDETGTCVSEEVTLALAVKYRLRQQPGAVVINMSTSRMSEDLAAAAGCPCFRSAVGEANVVGLMRATQAVIGGEGNGGVIDPRIGWVRDPFVGMAFILSLMAEDRKPLSQLVAELPQYAMLKTKFTVSRERLPEAMAALVARWPDARINRDDGLRLDGGDWWLHVRGSNTEPVVRVIAEAPTAERAEELCRQAGTVVTG</sequence>
<dbReference type="RefSeq" id="WP_171474340.1">
    <property type="nucleotide sequence ID" value="NZ_CP053452.2"/>
</dbReference>
<dbReference type="InterPro" id="IPR024086">
    <property type="entry name" value="GlmM_arc-type"/>
</dbReference>
<evidence type="ECO:0000256" key="3">
    <source>
        <dbReference type="ARBA" id="ARBA00022553"/>
    </source>
</evidence>
<evidence type="ECO:0000259" key="8">
    <source>
        <dbReference type="Pfam" id="PF00408"/>
    </source>
</evidence>
<dbReference type="Gene3D" id="3.30.310.50">
    <property type="entry name" value="Alpha-D-phosphohexomutase, C-terminal domain"/>
    <property type="match status" value="1"/>
</dbReference>
<keyword evidence="5 7" id="KW-0460">Magnesium</keyword>
<evidence type="ECO:0000313" key="12">
    <source>
        <dbReference type="EMBL" id="QJW99361.1"/>
    </source>
</evidence>
<accession>A0A6M5Z1Q8</accession>
<evidence type="ECO:0000259" key="11">
    <source>
        <dbReference type="Pfam" id="PF02880"/>
    </source>
</evidence>
<keyword evidence="6 12" id="KW-0413">Isomerase</keyword>
<dbReference type="EC" id="5.4.2.8" evidence="12"/>
<evidence type="ECO:0000259" key="9">
    <source>
        <dbReference type="Pfam" id="PF02878"/>
    </source>
</evidence>
<dbReference type="InterPro" id="IPR050060">
    <property type="entry name" value="Phosphoglucosamine_mutase"/>
</dbReference>
<feature type="domain" description="Alpha-D-phosphohexomutase alpha/beta/alpha" evidence="11">
    <location>
        <begin position="263"/>
        <end position="367"/>
    </location>
</feature>
<evidence type="ECO:0000256" key="7">
    <source>
        <dbReference type="RuleBase" id="RU004326"/>
    </source>
</evidence>
<evidence type="ECO:0000256" key="1">
    <source>
        <dbReference type="ARBA" id="ARBA00001946"/>
    </source>
</evidence>
<evidence type="ECO:0000256" key="5">
    <source>
        <dbReference type="ARBA" id="ARBA00022842"/>
    </source>
</evidence>
<dbReference type="NCBIfam" id="TIGR03990">
    <property type="entry name" value="Arch_GlmM"/>
    <property type="match status" value="1"/>
</dbReference>
<dbReference type="PROSITE" id="PS00710">
    <property type="entry name" value="PGM_PMM"/>
    <property type="match status" value="1"/>
</dbReference>
<dbReference type="InterPro" id="IPR005843">
    <property type="entry name" value="A-D-PHexomutase_C"/>
</dbReference>
<proteinExistence type="inferred from homology"/>
<dbReference type="PANTHER" id="PTHR42946">
    <property type="entry name" value="PHOSPHOHEXOSE MUTASE"/>
    <property type="match status" value="1"/>
</dbReference>
<dbReference type="Pfam" id="PF02879">
    <property type="entry name" value="PGM_PMM_II"/>
    <property type="match status" value="1"/>
</dbReference>
<dbReference type="SUPFAM" id="SSF55957">
    <property type="entry name" value="Phosphoglucomutase, C-terminal domain"/>
    <property type="match status" value="1"/>
</dbReference>
<keyword evidence="3" id="KW-0597">Phosphoprotein</keyword>
<dbReference type="GO" id="GO:0008966">
    <property type="term" value="F:phosphoglucosamine mutase activity"/>
    <property type="evidence" value="ECO:0007669"/>
    <property type="project" value="UniProtKB-EC"/>
</dbReference>
<dbReference type="KEGG" id="ftj:FTUN_6969"/>
<dbReference type="GO" id="GO:0005975">
    <property type="term" value="P:carbohydrate metabolic process"/>
    <property type="evidence" value="ECO:0007669"/>
    <property type="project" value="InterPro"/>
</dbReference>
<dbReference type="Pfam" id="PF00408">
    <property type="entry name" value="PGM_PMM_IV"/>
    <property type="match status" value="1"/>
</dbReference>
<dbReference type="InterPro" id="IPR005844">
    <property type="entry name" value="A-D-PHexomutase_a/b/a-I"/>
</dbReference>
<dbReference type="InterPro" id="IPR016066">
    <property type="entry name" value="A-D-PHexomutase_CS"/>
</dbReference>
<dbReference type="AlphaFoldDB" id="A0A6M5Z1Q8"/>
<keyword evidence="4 7" id="KW-0479">Metal-binding</keyword>
<dbReference type="Gene3D" id="3.40.120.10">
    <property type="entry name" value="Alpha-D-Glucose-1,6-Bisphosphate, subunit A, domain 3"/>
    <property type="match status" value="3"/>
</dbReference>
<dbReference type="GO" id="GO:0005829">
    <property type="term" value="C:cytosol"/>
    <property type="evidence" value="ECO:0007669"/>
    <property type="project" value="TreeGrafter"/>
</dbReference>
<dbReference type="GO" id="GO:0006048">
    <property type="term" value="P:UDP-N-acetylglucosamine biosynthetic process"/>
    <property type="evidence" value="ECO:0007669"/>
    <property type="project" value="TreeGrafter"/>
</dbReference>
<dbReference type="PANTHER" id="PTHR42946:SF1">
    <property type="entry name" value="PHOSPHOGLUCOMUTASE (ALPHA-D-GLUCOSE-1,6-BISPHOSPHATE-DEPENDENT)"/>
    <property type="match status" value="1"/>
</dbReference>
<evidence type="ECO:0000256" key="4">
    <source>
        <dbReference type="ARBA" id="ARBA00022723"/>
    </source>
</evidence>
<dbReference type="PRINTS" id="PR00509">
    <property type="entry name" value="PGMPMM"/>
</dbReference>
<dbReference type="SUPFAM" id="SSF53738">
    <property type="entry name" value="Phosphoglucomutase, first 3 domains"/>
    <property type="match status" value="3"/>
</dbReference>
<dbReference type="InterPro" id="IPR005846">
    <property type="entry name" value="A-D-PHexomutase_a/b/a-III"/>
</dbReference>
<feature type="domain" description="Alpha-D-phosphohexomutase alpha/beta/alpha" evidence="9">
    <location>
        <begin position="11"/>
        <end position="136"/>
    </location>
</feature>
<comment type="cofactor">
    <cofactor evidence="1">
        <name>Mg(2+)</name>
        <dbReference type="ChEBI" id="CHEBI:18420"/>
    </cofactor>
</comment>
<dbReference type="Proteomes" id="UP000503447">
    <property type="component" value="Chromosome"/>
</dbReference>
<comment type="similarity">
    <text evidence="2 7">Belongs to the phosphohexose mutase family.</text>
</comment>
<dbReference type="GO" id="GO:0004615">
    <property type="term" value="F:phosphomannomutase activity"/>
    <property type="evidence" value="ECO:0007669"/>
    <property type="project" value="UniProtKB-EC"/>
</dbReference>
<organism evidence="12 13">
    <name type="scientific">Frigoriglobus tundricola</name>
    <dbReference type="NCBI Taxonomy" id="2774151"/>
    <lineage>
        <taxon>Bacteria</taxon>
        <taxon>Pseudomonadati</taxon>
        <taxon>Planctomycetota</taxon>
        <taxon>Planctomycetia</taxon>
        <taxon>Gemmatales</taxon>
        <taxon>Gemmataceae</taxon>
        <taxon>Frigoriglobus</taxon>
    </lineage>
</organism>
<dbReference type="EC" id="5.4.2.10" evidence="12"/>
<evidence type="ECO:0000313" key="13">
    <source>
        <dbReference type="Proteomes" id="UP000503447"/>
    </source>
</evidence>
<gene>
    <name evidence="12" type="ORF">FTUN_6969</name>
</gene>
<reference evidence="13" key="1">
    <citation type="submission" date="2020-05" db="EMBL/GenBank/DDBJ databases">
        <title>Frigoriglobus tundricola gen. nov., sp. nov., a psychrotolerant cellulolytic planctomycete of the family Gemmataceae with two divergent copies of 16S rRNA gene.</title>
        <authorList>
            <person name="Kulichevskaya I.S."/>
            <person name="Ivanova A.A."/>
            <person name="Naumoff D.G."/>
            <person name="Beletsky A.V."/>
            <person name="Rijpstra W.I.C."/>
            <person name="Sinninghe Damste J.S."/>
            <person name="Mardanov A.V."/>
            <person name="Ravin N.V."/>
            <person name="Dedysh S.N."/>
        </authorList>
    </citation>
    <scope>NUCLEOTIDE SEQUENCE [LARGE SCALE GENOMIC DNA]</scope>
    <source>
        <strain evidence="13">PL17</strain>
    </source>
</reference>
<protein>
    <submittedName>
        <fullName evidence="12">Phosphomannomutase / Phosphoglucosamine mutase</fullName>
        <ecNumber evidence="12">5.4.2.10</ecNumber>
        <ecNumber evidence="12">5.4.2.8</ecNumber>
    </submittedName>
</protein>
<dbReference type="InterPro" id="IPR005841">
    <property type="entry name" value="Alpha-D-phosphohexomutase_SF"/>
</dbReference>
<name>A0A6M5Z1Q8_9BACT</name>
<feature type="domain" description="Alpha-D-phosphohexomutase C-terminal" evidence="8">
    <location>
        <begin position="379"/>
        <end position="441"/>
    </location>
</feature>
<dbReference type="InterPro" id="IPR016055">
    <property type="entry name" value="A-D-PHexomutase_a/b/a-I/II/III"/>
</dbReference>
<dbReference type="GO" id="GO:0009252">
    <property type="term" value="P:peptidoglycan biosynthetic process"/>
    <property type="evidence" value="ECO:0007669"/>
    <property type="project" value="TreeGrafter"/>
</dbReference>
<dbReference type="InterPro" id="IPR036900">
    <property type="entry name" value="A-D-PHexomutase_C_sf"/>
</dbReference>
<evidence type="ECO:0000256" key="2">
    <source>
        <dbReference type="ARBA" id="ARBA00010231"/>
    </source>
</evidence>
<evidence type="ECO:0000256" key="6">
    <source>
        <dbReference type="ARBA" id="ARBA00023235"/>
    </source>
</evidence>